<proteinExistence type="predicted"/>
<sequence>MHIVPPVTSLDMSILRKIKVFFCEYDTRDENEEDIVNIFMESILLFIVLAAFFVGFFWYLYLLDSSRHPASKP</sequence>
<dbReference type="Proteomes" id="UP000492821">
    <property type="component" value="Unassembled WGS sequence"/>
</dbReference>
<keyword evidence="1" id="KW-0812">Transmembrane</keyword>
<name>A0A7E4W3E2_PANRE</name>
<dbReference type="WBParaSite" id="Pan_g6676.t1">
    <property type="protein sequence ID" value="Pan_g6676.t1"/>
    <property type="gene ID" value="Pan_g6676"/>
</dbReference>
<evidence type="ECO:0000313" key="2">
    <source>
        <dbReference type="Proteomes" id="UP000492821"/>
    </source>
</evidence>
<keyword evidence="1" id="KW-1133">Transmembrane helix</keyword>
<dbReference type="AlphaFoldDB" id="A0A7E4W3E2"/>
<reference evidence="3" key="2">
    <citation type="submission" date="2020-10" db="UniProtKB">
        <authorList>
            <consortium name="WormBaseParasite"/>
        </authorList>
    </citation>
    <scope>IDENTIFICATION</scope>
</reference>
<evidence type="ECO:0000256" key="1">
    <source>
        <dbReference type="SAM" id="Phobius"/>
    </source>
</evidence>
<organism evidence="2 3">
    <name type="scientific">Panagrellus redivivus</name>
    <name type="common">Microworm</name>
    <dbReference type="NCBI Taxonomy" id="6233"/>
    <lineage>
        <taxon>Eukaryota</taxon>
        <taxon>Metazoa</taxon>
        <taxon>Ecdysozoa</taxon>
        <taxon>Nematoda</taxon>
        <taxon>Chromadorea</taxon>
        <taxon>Rhabditida</taxon>
        <taxon>Tylenchina</taxon>
        <taxon>Panagrolaimomorpha</taxon>
        <taxon>Panagrolaimoidea</taxon>
        <taxon>Panagrolaimidae</taxon>
        <taxon>Panagrellus</taxon>
    </lineage>
</organism>
<keyword evidence="2" id="KW-1185">Reference proteome</keyword>
<accession>A0A7E4W3E2</accession>
<keyword evidence="1" id="KW-0472">Membrane</keyword>
<evidence type="ECO:0000313" key="3">
    <source>
        <dbReference type="WBParaSite" id="Pan_g6676.t1"/>
    </source>
</evidence>
<protein>
    <submittedName>
        <fullName evidence="3">Uncharacterized protein</fullName>
    </submittedName>
</protein>
<reference evidence="2" key="1">
    <citation type="journal article" date="2013" name="Genetics">
        <title>The draft genome and transcriptome of Panagrellus redivivus are shaped by the harsh demands of a free-living lifestyle.</title>
        <authorList>
            <person name="Srinivasan J."/>
            <person name="Dillman A.R."/>
            <person name="Macchietto M.G."/>
            <person name="Heikkinen L."/>
            <person name="Lakso M."/>
            <person name="Fracchia K.M."/>
            <person name="Antoshechkin I."/>
            <person name="Mortazavi A."/>
            <person name="Wong G."/>
            <person name="Sternberg P.W."/>
        </authorList>
    </citation>
    <scope>NUCLEOTIDE SEQUENCE [LARGE SCALE GENOMIC DNA]</scope>
    <source>
        <strain evidence="2">MT8872</strain>
    </source>
</reference>
<feature type="transmembrane region" description="Helical" evidence="1">
    <location>
        <begin position="43"/>
        <end position="63"/>
    </location>
</feature>